<dbReference type="GeneID" id="107421647"/>
<evidence type="ECO:0000256" key="1">
    <source>
        <dbReference type="ARBA" id="ARBA00004370"/>
    </source>
</evidence>
<dbReference type="PANTHER" id="PTHR31113">
    <property type="entry name" value="UPF0496 PROTEIN 3-RELATED"/>
    <property type="match status" value="1"/>
</dbReference>
<evidence type="ECO:0000256" key="4">
    <source>
        <dbReference type="ARBA" id="ARBA00022989"/>
    </source>
</evidence>
<keyword evidence="4 6" id="KW-1133">Transmembrane helix</keyword>
<gene>
    <name evidence="8" type="primary">LOC107421647</name>
</gene>
<reference evidence="8" key="1">
    <citation type="submission" date="2025-08" db="UniProtKB">
        <authorList>
            <consortium name="RefSeq"/>
        </authorList>
    </citation>
    <scope>IDENTIFICATION</scope>
    <source>
        <tissue evidence="8">Seedling</tissue>
    </source>
</reference>
<comment type="subcellular location">
    <subcellularLocation>
        <location evidence="1">Membrane</location>
    </subcellularLocation>
</comment>
<protein>
    <submittedName>
        <fullName evidence="8">UPF0496 protein At1g20180</fullName>
    </submittedName>
</protein>
<keyword evidence="5 6" id="KW-0472">Membrane</keyword>
<feature type="transmembrane region" description="Helical" evidence="6">
    <location>
        <begin position="206"/>
        <end position="235"/>
    </location>
</feature>
<dbReference type="InParanoid" id="A0A6P4ADW5"/>
<proteinExistence type="inferred from homology"/>
<dbReference type="PANTHER" id="PTHR31113:SF2">
    <property type="entry name" value="OS04G0423200 PROTEIN"/>
    <property type="match status" value="1"/>
</dbReference>
<dbReference type="InterPro" id="IPR007749">
    <property type="entry name" value="DUF677"/>
</dbReference>
<sequence length="371" mass="42096">MWAKLRTFKIRKVSKELREVGKSFNVNEEYLSALRTKSYADFFTKAQLLVNQDSSSSSSSSYNPHLNFSEILLEPCQEAIPGILDSPILSKIPKLKSLLLNYFDISAEASNFCSHLLKTINRIQSSHSFIQLSLDKIEDYSPPDKLKPIISDLVNIFVVQTNPFSNLNNHDFKLIHDKYSSVLHRLKSMRKKVCRKIKLIKYLKKATGICVTAACGLVALIAIVLAAHTLTALLMGPALFSFPFKSLKEKITDLPFLRSGFLRTVGEQLDVAAKGTYILDRDFDTMGRLVARLHDEVEHNRSMVKFCMERKEERFCLQVVKELKKSSNGFRKQVEELEEHLYLCLVTINRARALVIKEMKTGTAACVKGSL</sequence>
<evidence type="ECO:0000256" key="2">
    <source>
        <dbReference type="ARBA" id="ARBA00009074"/>
    </source>
</evidence>
<dbReference type="AlphaFoldDB" id="A0A6P4ADW5"/>
<dbReference type="Proteomes" id="UP001652623">
    <property type="component" value="Chromosome 5"/>
</dbReference>
<evidence type="ECO:0000313" key="8">
    <source>
        <dbReference type="RefSeq" id="XP_015886412.3"/>
    </source>
</evidence>
<name>A0A6P4ADW5_ZIZJJ</name>
<comment type="similarity">
    <text evidence="2">Belongs to the UPF0496 family.</text>
</comment>
<keyword evidence="7" id="KW-1185">Reference proteome</keyword>
<evidence type="ECO:0000256" key="6">
    <source>
        <dbReference type="SAM" id="Phobius"/>
    </source>
</evidence>
<dbReference type="Pfam" id="PF05055">
    <property type="entry name" value="DUF677"/>
    <property type="match status" value="1"/>
</dbReference>
<evidence type="ECO:0000256" key="3">
    <source>
        <dbReference type="ARBA" id="ARBA00022692"/>
    </source>
</evidence>
<accession>A0A6P4ADW5</accession>
<dbReference type="KEGG" id="zju:107421647"/>
<evidence type="ECO:0000313" key="7">
    <source>
        <dbReference type="Proteomes" id="UP001652623"/>
    </source>
</evidence>
<dbReference type="GO" id="GO:0016020">
    <property type="term" value="C:membrane"/>
    <property type="evidence" value="ECO:0007669"/>
    <property type="project" value="UniProtKB-SubCell"/>
</dbReference>
<dbReference type="RefSeq" id="XP_015886412.3">
    <property type="nucleotide sequence ID" value="XM_016030926.4"/>
</dbReference>
<keyword evidence="3 6" id="KW-0812">Transmembrane</keyword>
<organism evidence="7 8">
    <name type="scientific">Ziziphus jujuba</name>
    <name type="common">Chinese jujube</name>
    <name type="synonym">Ziziphus sativa</name>
    <dbReference type="NCBI Taxonomy" id="326968"/>
    <lineage>
        <taxon>Eukaryota</taxon>
        <taxon>Viridiplantae</taxon>
        <taxon>Streptophyta</taxon>
        <taxon>Embryophyta</taxon>
        <taxon>Tracheophyta</taxon>
        <taxon>Spermatophyta</taxon>
        <taxon>Magnoliopsida</taxon>
        <taxon>eudicotyledons</taxon>
        <taxon>Gunneridae</taxon>
        <taxon>Pentapetalae</taxon>
        <taxon>rosids</taxon>
        <taxon>fabids</taxon>
        <taxon>Rosales</taxon>
        <taxon>Rhamnaceae</taxon>
        <taxon>Paliureae</taxon>
        <taxon>Ziziphus</taxon>
    </lineage>
</organism>
<evidence type="ECO:0000256" key="5">
    <source>
        <dbReference type="ARBA" id="ARBA00023136"/>
    </source>
</evidence>